<keyword evidence="4" id="KW-1185">Reference proteome</keyword>
<evidence type="ECO:0000256" key="1">
    <source>
        <dbReference type="ARBA" id="ARBA00007689"/>
    </source>
</evidence>
<comment type="similarity">
    <text evidence="1">Belongs to the YciI family.</text>
</comment>
<dbReference type="InterPro" id="IPR011008">
    <property type="entry name" value="Dimeric_a/b-barrel"/>
</dbReference>
<reference evidence="3 4" key="1">
    <citation type="submission" date="2023-12" db="EMBL/GenBank/DDBJ databases">
        <title>Thiobacillus sedimentum sp. nov., a chemolithoautotrophic sulfur-oxidizing bacterium isolated from freshwater sediment.</title>
        <authorList>
            <person name="Luo J."/>
            <person name="Dai C."/>
        </authorList>
    </citation>
    <scope>NUCLEOTIDE SEQUENCE [LARGE SCALE GENOMIC DNA]</scope>
    <source>
        <strain evidence="3 4">SCUT-2</strain>
    </source>
</reference>
<dbReference type="Proteomes" id="UP001334732">
    <property type="component" value="Chromosome"/>
</dbReference>
<gene>
    <name evidence="3" type="ORF">VA613_10865</name>
</gene>
<dbReference type="Pfam" id="PF03795">
    <property type="entry name" value="YCII"/>
    <property type="match status" value="1"/>
</dbReference>
<accession>A0ABZ1CGK2</accession>
<dbReference type="Gene3D" id="3.30.70.1060">
    <property type="entry name" value="Dimeric alpha+beta barrel"/>
    <property type="match status" value="1"/>
</dbReference>
<dbReference type="PANTHER" id="PTHR35174">
    <property type="entry name" value="BLL7171 PROTEIN-RELATED"/>
    <property type="match status" value="1"/>
</dbReference>
<proteinExistence type="inferred from homology"/>
<name>A0ABZ1CGK2_9PROT</name>
<protein>
    <submittedName>
        <fullName evidence="3">YciI family protein</fullName>
    </submittedName>
</protein>
<sequence>MKFMMLMIPAVYQGGKPAPGFAPDPKKMEAMGRFNEEMGKAIKIESLNGLHPLAEGARVSFANGKPAVTDGPSIEAKDVLGGYWLVEAPSREDVVKWAQRCPADEGDTIEIRQVFGPEDFAK</sequence>
<feature type="domain" description="YCII-related" evidence="2">
    <location>
        <begin position="23"/>
        <end position="115"/>
    </location>
</feature>
<dbReference type="RefSeq" id="WP_324779035.1">
    <property type="nucleotide sequence ID" value="NZ_CP141769.1"/>
</dbReference>
<evidence type="ECO:0000313" key="3">
    <source>
        <dbReference type="EMBL" id="WRS38504.1"/>
    </source>
</evidence>
<dbReference type="InterPro" id="IPR005545">
    <property type="entry name" value="YCII"/>
</dbReference>
<evidence type="ECO:0000259" key="2">
    <source>
        <dbReference type="Pfam" id="PF03795"/>
    </source>
</evidence>
<dbReference type="EMBL" id="CP141769">
    <property type="protein sequence ID" value="WRS38504.1"/>
    <property type="molecule type" value="Genomic_DNA"/>
</dbReference>
<dbReference type="SUPFAM" id="SSF54909">
    <property type="entry name" value="Dimeric alpha+beta barrel"/>
    <property type="match status" value="1"/>
</dbReference>
<organism evidence="3 4">
    <name type="scientific">Thiobacillus sedimenti</name>
    <dbReference type="NCBI Taxonomy" id="3110231"/>
    <lineage>
        <taxon>Bacteria</taxon>
        <taxon>Pseudomonadati</taxon>
        <taxon>Pseudomonadota</taxon>
        <taxon>Betaproteobacteria</taxon>
        <taxon>Nitrosomonadales</taxon>
        <taxon>Thiobacillaceae</taxon>
        <taxon>Thiobacillus</taxon>
    </lineage>
</organism>
<dbReference type="PANTHER" id="PTHR35174:SF4">
    <property type="entry name" value="BLL7163 PROTEIN"/>
    <property type="match status" value="1"/>
</dbReference>
<evidence type="ECO:0000313" key="4">
    <source>
        <dbReference type="Proteomes" id="UP001334732"/>
    </source>
</evidence>